<dbReference type="PANTHER" id="PTHR43105">
    <property type="entry name" value="RESPIRATORY NITRATE REDUCTASE"/>
    <property type="match status" value="1"/>
</dbReference>
<dbReference type="Gene3D" id="2.40.40.20">
    <property type="match status" value="1"/>
</dbReference>
<dbReference type="Pfam" id="PF01568">
    <property type="entry name" value="Molydop_binding"/>
    <property type="match status" value="1"/>
</dbReference>
<gene>
    <name evidence="2" type="ORF">C7431_11139</name>
</gene>
<dbReference type="InterPro" id="IPR037951">
    <property type="entry name" value="MopB_CT_YdeP"/>
</dbReference>
<dbReference type="GO" id="GO:1990204">
    <property type="term" value="C:oxidoreductase complex"/>
    <property type="evidence" value="ECO:0007669"/>
    <property type="project" value="UniProtKB-ARBA"/>
</dbReference>
<evidence type="ECO:0000313" key="2">
    <source>
        <dbReference type="EMBL" id="PWK94303.1"/>
    </source>
</evidence>
<dbReference type="GO" id="GO:0016020">
    <property type="term" value="C:membrane"/>
    <property type="evidence" value="ECO:0007669"/>
    <property type="project" value="TreeGrafter"/>
</dbReference>
<dbReference type="GO" id="GO:0016491">
    <property type="term" value="F:oxidoreductase activity"/>
    <property type="evidence" value="ECO:0007669"/>
    <property type="project" value="InterPro"/>
</dbReference>
<dbReference type="GO" id="GO:0043546">
    <property type="term" value="F:molybdopterin cofactor binding"/>
    <property type="evidence" value="ECO:0007669"/>
    <property type="project" value="InterPro"/>
</dbReference>
<dbReference type="InterPro" id="IPR009010">
    <property type="entry name" value="Asp_de-COase-like_dom_sf"/>
</dbReference>
<dbReference type="InterPro" id="IPR006657">
    <property type="entry name" value="MoPterin_dinucl-bd_dom"/>
</dbReference>
<name>A0A2V2BD41_9GAMM</name>
<dbReference type="AlphaFoldDB" id="A0A2V2BD41"/>
<evidence type="ECO:0000259" key="1">
    <source>
        <dbReference type="Pfam" id="PF01568"/>
    </source>
</evidence>
<organism evidence="2 3">
    <name type="scientific">Pantoea allii</name>
    <dbReference type="NCBI Taxonomy" id="574096"/>
    <lineage>
        <taxon>Bacteria</taxon>
        <taxon>Pseudomonadati</taxon>
        <taxon>Pseudomonadota</taxon>
        <taxon>Gammaproteobacteria</taxon>
        <taxon>Enterobacterales</taxon>
        <taxon>Erwiniaceae</taxon>
        <taxon>Pantoea</taxon>
    </lineage>
</organism>
<dbReference type="InterPro" id="IPR050123">
    <property type="entry name" value="Prok_molybdopt-oxidoreductase"/>
</dbReference>
<feature type="domain" description="Molybdopterin dinucleotide-binding" evidence="1">
    <location>
        <begin position="112"/>
        <end position="221"/>
    </location>
</feature>
<dbReference type="SUPFAM" id="SSF53706">
    <property type="entry name" value="Formate dehydrogenase/DMSO reductase, domains 1-3"/>
    <property type="match status" value="1"/>
</dbReference>
<dbReference type="PANTHER" id="PTHR43105:SF4">
    <property type="entry name" value="PROTEIN YDEP"/>
    <property type="match status" value="1"/>
</dbReference>
<dbReference type="EMBL" id="QGHF01000011">
    <property type="protein sequence ID" value="PWK94303.1"/>
    <property type="molecule type" value="Genomic_DNA"/>
</dbReference>
<comment type="caution">
    <text evidence="2">The sequence shown here is derived from an EMBL/GenBank/DDBJ whole genome shotgun (WGS) entry which is preliminary data.</text>
</comment>
<dbReference type="GO" id="GO:0045333">
    <property type="term" value="P:cellular respiration"/>
    <property type="evidence" value="ECO:0007669"/>
    <property type="project" value="UniProtKB-ARBA"/>
</dbReference>
<proteinExistence type="predicted"/>
<protein>
    <submittedName>
        <fullName evidence="2">Molybdopterin dinucleotide binding protein</fullName>
    </submittedName>
</protein>
<dbReference type="Proteomes" id="UP000245981">
    <property type="component" value="Unassembled WGS sequence"/>
</dbReference>
<accession>A0A2V2BD41</accession>
<dbReference type="CDD" id="cd02787">
    <property type="entry name" value="MopB_CT_ydeP"/>
    <property type="match status" value="1"/>
</dbReference>
<sequence>MSMLHASRGSLEPASPHLKSEPLLVASLAKATLPDTVVDWDKMTSDYNIIRDAIEAVIPGFENFNHRIKKPGGFRLPNAASGRIWHTFSGKAQFLVMSGVNEDPRSLKCHDLVLTTLRSHDQYNTTLYGLNDRYRGVTGRRDVLFINPDEAEKRHVRVGEQVNVIALDPEGKPTSRRMNRLTIVVHDMAFGSVAAYYPEANVLVPLDSHDTKSGIPAYKSIPVMLERVDSDGASEATPVHR</sequence>
<dbReference type="SUPFAM" id="SSF50692">
    <property type="entry name" value="ADC-like"/>
    <property type="match status" value="1"/>
</dbReference>
<reference evidence="2 3" key="1">
    <citation type="submission" date="2018-05" db="EMBL/GenBank/DDBJ databases">
        <title>Genomic Encyclopedia of Type Strains, Phase IV (KMG-V): Genome sequencing to study the core and pangenomes of soil and plant-associated prokaryotes.</title>
        <authorList>
            <person name="Whitman W."/>
        </authorList>
    </citation>
    <scope>NUCLEOTIDE SEQUENCE [LARGE SCALE GENOMIC DNA]</scope>
    <source>
        <strain evidence="2 3">PNA 200-10</strain>
    </source>
</reference>
<evidence type="ECO:0000313" key="3">
    <source>
        <dbReference type="Proteomes" id="UP000245981"/>
    </source>
</evidence>